<evidence type="ECO:0000259" key="2">
    <source>
        <dbReference type="PROSITE" id="PS51186"/>
    </source>
</evidence>
<gene>
    <name evidence="3" type="ORF">GCM10009811_27870</name>
</gene>
<feature type="region of interest" description="Disordered" evidence="1">
    <location>
        <begin position="1"/>
        <end position="70"/>
    </location>
</feature>
<feature type="domain" description="N-acetyltransferase" evidence="2">
    <location>
        <begin position="66"/>
        <end position="224"/>
    </location>
</feature>
<evidence type="ECO:0000256" key="1">
    <source>
        <dbReference type="SAM" id="MobiDB-lite"/>
    </source>
</evidence>
<reference evidence="4" key="1">
    <citation type="journal article" date="2019" name="Int. J. Syst. Evol. Microbiol.">
        <title>The Global Catalogue of Microorganisms (GCM) 10K type strain sequencing project: providing services to taxonomists for standard genome sequencing and annotation.</title>
        <authorList>
            <consortium name="The Broad Institute Genomics Platform"/>
            <consortium name="The Broad Institute Genome Sequencing Center for Infectious Disease"/>
            <person name="Wu L."/>
            <person name="Ma J."/>
        </authorList>
    </citation>
    <scope>NUCLEOTIDE SEQUENCE [LARGE SCALE GENOMIC DNA]</scope>
    <source>
        <strain evidence="4">JCM 15592</strain>
    </source>
</reference>
<dbReference type="Proteomes" id="UP001499938">
    <property type="component" value="Unassembled WGS sequence"/>
</dbReference>
<proteinExistence type="predicted"/>
<keyword evidence="4" id="KW-1185">Reference proteome</keyword>
<comment type="caution">
    <text evidence="3">The sequence shown here is derived from an EMBL/GenBank/DDBJ whole genome shotgun (WGS) entry which is preliminary data.</text>
</comment>
<evidence type="ECO:0000313" key="3">
    <source>
        <dbReference type="EMBL" id="GAA1802522.1"/>
    </source>
</evidence>
<evidence type="ECO:0000313" key="4">
    <source>
        <dbReference type="Proteomes" id="UP001499938"/>
    </source>
</evidence>
<protein>
    <recommendedName>
        <fullName evidence="2">N-acetyltransferase domain-containing protein</fullName>
    </recommendedName>
</protein>
<organism evidence="3 4">
    <name type="scientific">Nostocoides veronense</name>
    <dbReference type="NCBI Taxonomy" id="330836"/>
    <lineage>
        <taxon>Bacteria</taxon>
        <taxon>Bacillati</taxon>
        <taxon>Actinomycetota</taxon>
        <taxon>Actinomycetes</taxon>
        <taxon>Micrococcales</taxon>
        <taxon>Intrasporangiaceae</taxon>
        <taxon>Nostocoides</taxon>
    </lineage>
</organism>
<dbReference type="InterPro" id="IPR000182">
    <property type="entry name" value="GNAT_dom"/>
</dbReference>
<dbReference type="PROSITE" id="PS51186">
    <property type="entry name" value="GNAT"/>
    <property type="match status" value="1"/>
</dbReference>
<accession>A0ABP4Y9E2</accession>
<dbReference type="CDD" id="cd04301">
    <property type="entry name" value="NAT_SF"/>
    <property type="match status" value="1"/>
</dbReference>
<sequence>MPKRHWGPGHSPGAIGILGRVSEEKATRRRGPARPPNPKQLAARALRRDKPAEPEAEESEPTASGPTIRRATSKDLAAVLALRALMFTAMGTDAEKVADGEWQANALRWLQVSLNSPSMYIAVADVNGSTVACAIGEVLDRGPTPSNPSGRFGMLTNVATFPQYRMTGLGQGCVDAVMAWFRDETEVGQVSLNATPEGLRRYLPHGFAEVTFPEMRATLDRAVR</sequence>
<name>A0ABP4Y9E2_9MICO</name>
<dbReference type="EMBL" id="BAAAPO010000042">
    <property type="protein sequence ID" value="GAA1802522.1"/>
    <property type="molecule type" value="Genomic_DNA"/>
</dbReference>
<dbReference type="Gene3D" id="3.40.630.30">
    <property type="match status" value="1"/>
</dbReference>
<dbReference type="SUPFAM" id="SSF55729">
    <property type="entry name" value="Acyl-CoA N-acyltransferases (Nat)"/>
    <property type="match status" value="1"/>
</dbReference>
<dbReference type="Pfam" id="PF00583">
    <property type="entry name" value="Acetyltransf_1"/>
    <property type="match status" value="1"/>
</dbReference>
<dbReference type="InterPro" id="IPR016181">
    <property type="entry name" value="Acyl_CoA_acyltransferase"/>
</dbReference>